<keyword evidence="2" id="KW-0732">Signal</keyword>
<organism evidence="3 4">
    <name type="scientific">Stappia indica</name>
    <dbReference type="NCBI Taxonomy" id="538381"/>
    <lineage>
        <taxon>Bacteria</taxon>
        <taxon>Pseudomonadati</taxon>
        <taxon>Pseudomonadota</taxon>
        <taxon>Alphaproteobacteria</taxon>
        <taxon>Hyphomicrobiales</taxon>
        <taxon>Stappiaceae</taxon>
        <taxon>Stappia</taxon>
    </lineage>
</organism>
<feature type="chain" id="PRO_5011619763" evidence="2">
    <location>
        <begin position="24"/>
        <end position="69"/>
    </location>
</feature>
<evidence type="ECO:0000256" key="1">
    <source>
        <dbReference type="SAM" id="MobiDB-lite"/>
    </source>
</evidence>
<evidence type="ECO:0000256" key="2">
    <source>
        <dbReference type="SAM" id="SignalP"/>
    </source>
</evidence>
<feature type="signal peptide" evidence="2">
    <location>
        <begin position="1"/>
        <end position="23"/>
    </location>
</feature>
<dbReference type="AlphaFoldDB" id="A0A285SZ67"/>
<keyword evidence="4" id="KW-1185">Reference proteome</keyword>
<evidence type="ECO:0000313" key="3">
    <source>
        <dbReference type="EMBL" id="SOC13888.1"/>
    </source>
</evidence>
<proteinExistence type="predicted"/>
<accession>A0A285SZ67</accession>
<gene>
    <name evidence="3" type="ORF">SAMN05421512_107261</name>
</gene>
<sequence length="69" mass="7017">MRILAGLTGVAALLAFSAAPAMAECNWSKMSQKTTPTTTAEAPQSPTTTTGTLVVADNTTTQTATQSAE</sequence>
<reference evidence="3 4" key="1">
    <citation type="submission" date="2017-08" db="EMBL/GenBank/DDBJ databases">
        <authorList>
            <person name="de Groot N.N."/>
        </authorList>
    </citation>
    <scope>NUCLEOTIDE SEQUENCE [LARGE SCALE GENOMIC DNA]</scope>
    <source>
        <strain evidence="3 4">USBA 352</strain>
    </source>
</reference>
<dbReference type="RefSeq" id="WP_067337343.1">
    <property type="nucleotide sequence ID" value="NZ_JAJGNR010000007.1"/>
</dbReference>
<protein>
    <submittedName>
        <fullName evidence="3">Uncharacterized protein</fullName>
    </submittedName>
</protein>
<dbReference type="Proteomes" id="UP000219331">
    <property type="component" value="Unassembled WGS sequence"/>
</dbReference>
<evidence type="ECO:0000313" key="4">
    <source>
        <dbReference type="Proteomes" id="UP000219331"/>
    </source>
</evidence>
<dbReference type="EMBL" id="OBML01000007">
    <property type="protein sequence ID" value="SOC13888.1"/>
    <property type="molecule type" value="Genomic_DNA"/>
</dbReference>
<feature type="region of interest" description="Disordered" evidence="1">
    <location>
        <begin position="31"/>
        <end position="69"/>
    </location>
</feature>
<name>A0A285SZ67_9HYPH</name>